<organism evidence="1 2">
    <name type="scientific">Stutzerimonas stutzeri</name>
    <name type="common">Pseudomonas stutzeri</name>
    <dbReference type="NCBI Taxonomy" id="316"/>
    <lineage>
        <taxon>Bacteria</taxon>
        <taxon>Pseudomonadati</taxon>
        <taxon>Pseudomonadota</taxon>
        <taxon>Gammaproteobacteria</taxon>
        <taxon>Pseudomonadales</taxon>
        <taxon>Pseudomonadaceae</taxon>
        <taxon>Stutzerimonas</taxon>
    </lineage>
</organism>
<sequence length="329" mass="36870">MSLRSLADFPSRLQHQQVRDLAWTILSPSLLSEAPRCQRHPLSASRWNSEPERMADWLQQQDADPSILEAWLSLHSTRRLGLYYERLWQYALSQAPDIQLLAANLPIRQNGTTLGELDLLFCDDDGVHHLELAVKFYLGLDHGGGGAHADWLGPGSHDRLDLKLAHMCQHQLPLSSQPATLAVLAELTGRVVHSSFWLGGYLFQPWPRGCMPPLGANPHYLHGRWLRQADWPGFNAEKPDAVWQPIARAAWLAPARIPAAELWDASRFADWLAGNPAQARAQLLARLEPDATGAWLEQERLFLVADDWPRNGAAMLGMSPRHQPDTFAG</sequence>
<protein>
    <submittedName>
        <fullName evidence="1">DUF1853 domain-containing protein</fullName>
    </submittedName>
</protein>
<dbReference type="OrthoDB" id="378654at2"/>
<accession>A0A2N8S7Q1</accession>
<dbReference type="RefSeq" id="WP_102823763.1">
    <property type="nucleotide sequence ID" value="NZ_CP139348.1"/>
</dbReference>
<dbReference type="AlphaFoldDB" id="A0A2N8S7Q1"/>
<dbReference type="Proteomes" id="UP000235925">
    <property type="component" value="Unassembled WGS sequence"/>
</dbReference>
<name>A0A2N8S7Q1_STUST</name>
<comment type="caution">
    <text evidence="1">The sequence shown here is derived from an EMBL/GenBank/DDBJ whole genome shotgun (WGS) entry which is preliminary data.</text>
</comment>
<dbReference type="EMBL" id="POUN01000001">
    <property type="protein sequence ID" value="PNF82643.1"/>
    <property type="molecule type" value="Genomic_DNA"/>
</dbReference>
<dbReference type="InterPro" id="IPR015003">
    <property type="entry name" value="DUF1853"/>
</dbReference>
<evidence type="ECO:0000313" key="2">
    <source>
        <dbReference type="Proteomes" id="UP000235925"/>
    </source>
</evidence>
<gene>
    <name evidence="1" type="ORF">CXK92_04090</name>
</gene>
<proteinExistence type="predicted"/>
<reference evidence="1 2" key="1">
    <citation type="submission" date="2018-01" db="EMBL/GenBank/DDBJ databases">
        <title>Denitrification phenotypes of diverse strains of Pseudomonas stutzeri.</title>
        <authorList>
            <person name="Milligan D.A."/>
            <person name="Bergaust L."/>
            <person name="Bakken L.R."/>
            <person name="Frostegard A."/>
        </authorList>
    </citation>
    <scope>NUCLEOTIDE SEQUENCE [LARGE SCALE GENOMIC DNA]</scope>
    <source>
        <strain evidence="1 2">KC</strain>
    </source>
</reference>
<dbReference type="Pfam" id="PF08907">
    <property type="entry name" value="DUF1853"/>
    <property type="match status" value="1"/>
</dbReference>
<evidence type="ECO:0000313" key="1">
    <source>
        <dbReference type="EMBL" id="PNF82643.1"/>
    </source>
</evidence>